<accession>A0A1M5UKJ4</accession>
<evidence type="ECO:0000313" key="3">
    <source>
        <dbReference type="Proteomes" id="UP000184268"/>
    </source>
</evidence>
<dbReference type="AlphaFoldDB" id="A0A1M5UKJ4"/>
<dbReference type="Proteomes" id="UP000184268">
    <property type="component" value="Unassembled WGS sequence"/>
</dbReference>
<evidence type="ECO:0000313" key="2">
    <source>
        <dbReference type="EMBL" id="SHH63487.1"/>
    </source>
</evidence>
<protein>
    <submittedName>
        <fullName evidence="2">Uncharacterized protein</fullName>
    </submittedName>
</protein>
<dbReference type="EMBL" id="FQXG01000003">
    <property type="protein sequence ID" value="SHH63487.1"/>
    <property type="molecule type" value="Genomic_DNA"/>
</dbReference>
<proteinExistence type="predicted"/>
<keyword evidence="3" id="KW-1185">Reference proteome</keyword>
<evidence type="ECO:0000256" key="1">
    <source>
        <dbReference type="SAM" id="MobiDB-lite"/>
    </source>
</evidence>
<name>A0A1M5UKJ4_9GAMM</name>
<sequence>MNKGKSVLTAPLTGATEGPVSAPTSGHRRGQPHIMAGVPMPAHQDDVYIDWELLKRAAPDLPDALAQTLQAISSAKEAAETLRRLELQVRVTLRFVVIRKTEMIKLDGKYGALRLLIESKAQHINITTRKVLKGKVLSPPSKMGVFVALAKPITTAMDGDTSRAAAQAAIALGSGLVTHTLEQAMLLLVRALGKKAVVAGAVALGPASGIIIASVVVGYGLAVLAEHTGLEDDLTDLAKQVGDRFDDTWEALKKQAGNVIDDVTLAADLAADEVVQSLPTQEEVIEGIGGVPISLPGGYQH</sequence>
<reference evidence="2 3" key="1">
    <citation type="submission" date="2016-11" db="EMBL/GenBank/DDBJ databases">
        <authorList>
            <person name="Jaros S."/>
            <person name="Januszkiewicz K."/>
            <person name="Wedrychowicz H."/>
        </authorList>
    </citation>
    <scope>NUCLEOTIDE SEQUENCE [LARGE SCALE GENOMIC DNA]</scope>
    <source>
        <strain evidence="2 3">DSM 16917</strain>
    </source>
</reference>
<gene>
    <name evidence="2" type="ORF">SAMN02745129_2613</name>
</gene>
<organism evidence="2 3">
    <name type="scientific">Ferrimonas marina</name>
    <dbReference type="NCBI Taxonomy" id="299255"/>
    <lineage>
        <taxon>Bacteria</taxon>
        <taxon>Pseudomonadati</taxon>
        <taxon>Pseudomonadota</taxon>
        <taxon>Gammaproteobacteria</taxon>
        <taxon>Alteromonadales</taxon>
        <taxon>Ferrimonadaceae</taxon>
        <taxon>Ferrimonas</taxon>
    </lineage>
</organism>
<feature type="region of interest" description="Disordered" evidence="1">
    <location>
        <begin position="1"/>
        <end position="32"/>
    </location>
</feature>